<dbReference type="PANTHER" id="PTHR11129">
    <property type="entry name" value="PROTEIN FARNESYLTRANSFERASE ALPHA SUBUNIT/RAB GERANYLGERANYL TRANSFERASE ALPHA SUBUNIT"/>
    <property type="match status" value="1"/>
</dbReference>
<dbReference type="SUPFAM" id="SSF48439">
    <property type="entry name" value="Protein prenylyltransferase"/>
    <property type="match status" value="1"/>
</dbReference>
<evidence type="ECO:0000256" key="14">
    <source>
        <dbReference type="ARBA" id="ARBA00043219"/>
    </source>
</evidence>
<comment type="function">
    <text evidence="17">Essential subunit of both the farnesyltransferase and the geranylgeranyltransferase complex. Contributes to the transfer of a farnesyl or geranylgeranyl moiety from farnesyl or geranylgeranyl diphosphate to a cysteine at the fourth position from the C-terminus of several proteins having the C-terminal sequence Cys-aliphatic-aliphatic-X. May positively regulate neuromuscular junction development downstream of MUSK via its function in RAC1 prenylation and activation.</text>
</comment>
<evidence type="ECO:0000256" key="6">
    <source>
        <dbReference type="ARBA" id="ARBA00022679"/>
    </source>
</evidence>
<evidence type="ECO:0000256" key="8">
    <source>
        <dbReference type="ARBA" id="ARBA00022842"/>
    </source>
</evidence>
<evidence type="ECO:0000256" key="3">
    <source>
        <dbReference type="ARBA" id="ARBA00012700"/>
    </source>
</evidence>
<comment type="catalytic activity">
    <reaction evidence="16">
        <text>geranylgeranyl diphosphate + L-cysteinyl-[protein] = S-geranylgeranyl-L-cysteinyl-[protein] + diphosphate</text>
        <dbReference type="Rhea" id="RHEA:21240"/>
        <dbReference type="Rhea" id="RHEA-COMP:10131"/>
        <dbReference type="Rhea" id="RHEA-COMP:11537"/>
        <dbReference type="ChEBI" id="CHEBI:29950"/>
        <dbReference type="ChEBI" id="CHEBI:33019"/>
        <dbReference type="ChEBI" id="CHEBI:57533"/>
        <dbReference type="ChEBI" id="CHEBI:86021"/>
        <dbReference type="EC" id="2.5.1.59"/>
    </reaction>
</comment>
<dbReference type="GO" id="GO:0005953">
    <property type="term" value="C:CAAX-protein geranylgeranyltransferase complex"/>
    <property type="evidence" value="ECO:0007669"/>
    <property type="project" value="TreeGrafter"/>
</dbReference>
<comment type="caution">
    <text evidence="19">The sequence shown here is derived from an EMBL/GenBank/DDBJ whole genome shotgun (WGS) entry which is preliminary data.</text>
</comment>
<evidence type="ECO:0000256" key="12">
    <source>
        <dbReference type="ARBA" id="ARBA00042436"/>
    </source>
</evidence>
<comment type="subunit">
    <text evidence="18">Heterodimer of FNTA and FNTB (farnesyltransferase). Heterodimer of FNTA and PGGT1B (geranylgeranyltransferase).</text>
</comment>
<proteinExistence type="inferred from homology"/>
<evidence type="ECO:0000256" key="7">
    <source>
        <dbReference type="ARBA" id="ARBA00022737"/>
    </source>
</evidence>
<dbReference type="EMBL" id="JAZGQO010000007">
    <property type="protein sequence ID" value="KAK6183065.1"/>
    <property type="molecule type" value="Genomic_DNA"/>
</dbReference>
<dbReference type="InterPro" id="IPR002088">
    <property type="entry name" value="Prenyl_trans_a"/>
</dbReference>
<evidence type="ECO:0000256" key="17">
    <source>
        <dbReference type="ARBA" id="ARBA00055408"/>
    </source>
</evidence>
<dbReference type="AlphaFoldDB" id="A0AAN8JWC9"/>
<comment type="cofactor">
    <cofactor evidence="1">
        <name>Mg(2+)</name>
        <dbReference type="ChEBI" id="CHEBI:18420"/>
    </cofactor>
</comment>
<dbReference type="GO" id="GO:0004662">
    <property type="term" value="F:CAAX-protein geranylgeranyltransferase activity"/>
    <property type="evidence" value="ECO:0007669"/>
    <property type="project" value="UniProtKB-EC"/>
</dbReference>
<evidence type="ECO:0000256" key="11">
    <source>
        <dbReference type="ARBA" id="ARBA00041392"/>
    </source>
</evidence>
<keyword evidence="5" id="KW-0637">Prenyltransferase</keyword>
<keyword evidence="8" id="KW-0460">Magnesium</keyword>
<evidence type="ECO:0000313" key="19">
    <source>
        <dbReference type="EMBL" id="KAK6183065.1"/>
    </source>
</evidence>
<dbReference type="GO" id="GO:0004660">
    <property type="term" value="F:protein farnesyltransferase activity"/>
    <property type="evidence" value="ECO:0007669"/>
    <property type="project" value="UniProtKB-EC"/>
</dbReference>
<keyword evidence="20" id="KW-1185">Reference proteome</keyword>
<dbReference type="Gene3D" id="1.25.40.120">
    <property type="entry name" value="Protein prenylyltransferase"/>
    <property type="match status" value="1"/>
</dbReference>
<evidence type="ECO:0000256" key="9">
    <source>
        <dbReference type="ARBA" id="ARBA00022990"/>
    </source>
</evidence>
<protein>
    <recommendedName>
        <fullName evidence="10">Protein farnesyltransferase/geranylgeranyltransferase type-1 subunit alpha</fullName>
        <ecNumber evidence="4">2.5.1.58</ecNumber>
        <ecNumber evidence="3">2.5.1.59</ecNumber>
    </recommendedName>
    <alternativeName>
        <fullName evidence="13">CAAX farnesyltransferase subunit alpha</fullName>
    </alternativeName>
    <alternativeName>
        <fullName evidence="12">FTase-alpha</fullName>
    </alternativeName>
    <alternativeName>
        <fullName evidence="11">Ras proteins prenyltransferase subunit alpha</fullName>
    </alternativeName>
    <alternativeName>
        <fullName evidence="14">Type I protein geranyl-geranyltransferase subunit alpha</fullName>
    </alternativeName>
</protein>
<dbReference type="Pfam" id="PF01239">
    <property type="entry name" value="PPTA"/>
    <property type="match status" value="5"/>
</dbReference>
<organism evidence="19 20">
    <name type="scientific">Patella caerulea</name>
    <name type="common">Rayed Mediterranean limpet</name>
    <dbReference type="NCBI Taxonomy" id="87958"/>
    <lineage>
        <taxon>Eukaryota</taxon>
        <taxon>Metazoa</taxon>
        <taxon>Spiralia</taxon>
        <taxon>Lophotrochozoa</taxon>
        <taxon>Mollusca</taxon>
        <taxon>Gastropoda</taxon>
        <taxon>Patellogastropoda</taxon>
        <taxon>Patelloidea</taxon>
        <taxon>Patellidae</taxon>
        <taxon>Patella</taxon>
    </lineage>
</organism>
<sequence>MSESSSDENACGDAWTFYRDKQEWKDVTPIPQDDGPHPVVQIAYSEKFRDVYDYFRAVVSADERSERALHLTKDAAELNSANYTVWHYRRVILKELKSDLTVELKYISEVIEDNPKNYQVWHHRRVIVDWLRDPSLELTFTEKILRQDAKNYHAWQHRQWVIQEFDQWDKELVYIEKLLKEDVRNNSAWNQRYFVIKNTTGFTDEIVQRESKYAQDNIRKAPGNESAWNYLKGVLSDRDLSKYPGLLDFCSELYDNHYRSPYLLACMVDIQENLLELSEGNKEEVLKKVLELCKLLAEEYDTIRREYWHYISQSLATQYGTEVNNI</sequence>
<keyword evidence="7" id="KW-0677">Repeat</keyword>
<dbReference type="EC" id="2.5.1.59" evidence="3"/>
<evidence type="ECO:0000256" key="16">
    <source>
        <dbReference type="ARBA" id="ARBA00050428"/>
    </source>
</evidence>
<dbReference type="GO" id="GO:0005965">
    <property type="term" value="C:protein farnesyltransferase complex"/>
    <property type="evidence" value="ECO:0007669"/>
    <property type="project" value="TreeGrafter"/>
</dbReference>
<evidence type="ECO:0000256" key="2">
    <source>
        <dbReference type="ARBA" id="ARBA00006734"/>
    </source>
</evidence>
<comment type="similarity">
    <text evidence="2">Belongs to the protein prenyltransferase subunit alpha family.</text>
</comment>
<evidence type="ECO:0000256" key="18">
    <source>
        <dbReference type="ARBA" id="ARBA00063604"/>
    </source>
</evidence>
<gene>
    <name evidence="19" type="ORF">SNE40_010613</name>
</gene>
<keyword evidence="9" id="KW-0007">Acetylation</keyword>
<name>A0AAN8JWC9_PATCE</name>
<comment type="catalytic activity">
    <reaction evidence="15">
        <text>L-cysteinyl-[protein] + (2E,6E)-farnesyl diphosphate = S-(2E,6E)-farnesyl-L-cysteinyl-[protein] + diphosphate</text>
        <dbReference type="Rhea" id="RHEA:13345"/>
        <dbReference type="Rhea" id="RHEA-COMP:10131"/>
        <dbReference type="Rhea" id="RHEA-COMP:11535"/>
        <dbReference type="ChEBI" id="CHEBI:29950"/>
        <dbReference type="ChEBI" id="CHEBI:33019"/>
        <dbReference type="ChEBI" id="CHEBI:86019"/>
        <dbReference type="ChEBI" id="CHEBI:175763"/>
        <dbReference type="EC" id="2.5.1.58"/>
    </reaction>
</comment>
<evidence type="ECO:0000313" key="20">
    <source>
        <dbReference type="Proteomes" id="UP001347796"/>
    </source>
</evidence>
<accession>A0AAN8JWC9</accession>
<evidence type="ECO:0000256" key="15">
    <source>
        <dbReference type="ARBA" id="ARBA00050225"/>
    </source>
</evidence>
<dbReference type="EC" id="2.5.1.58" evidence="4"/>
<dbReference type="Proteomes" id="UP001347796">
    <property type="component" value="Unassembled WGS sequence"/>
</dbReference>
<evidence type="ECO:0000256" key="10">
    <source>
        <dbReference type="ARBA" id="ARBA00040965"/>
    </source>
</evidence>
<evidence type="ECO:0000256" key="13">
    <source>
        <dbReference type="ARBA" id="ARBA00043086"/>
    </source>
</evidence>
<evidence type="ECO:0000256" key="4">
    <source>
        <dbReference type="ARBA" id="ARBA00012702"/>
    </source>
</evidence>
<reference evidence="19 20" key="1">
    <citation type="submission" date="2024-01" db="EMBL/GenBank/DDBJ databases">
        <title>The genome of the rayed Mediterranean limpet Patella caerulea (Linnaeus, 1758).</title>
        <authorList>
            <person name="Anh-Thu Weber A."/>
            <person name="Halstead-Nussloch G."/>
        </authorList>
    </citation>
    <scope>NUCLEOTIDE SEQUENCE [LARGE SCALE GENOMIC DNA]</scope>
    <source>
        <strain evidence="19">AATW-2023a</strain>
        <tissue evidence="19">Whole specimen</tissue>
    </source>
</reference>
<dbReference type="FunFam" id="1.25.40.120:FF:000002">
    <property type="entry name" value="Protein farnesyltransferase/geranylgeranyltransferase type-1 subunit alpha"/>
    <property type="match status" value="1"/>
</dbReference>
<dbReference type="PANTHER" id="PTHR11129:SF1">
    <property type="entry name" value="PROTEIN FARNESYLTRANSFERASE_GERANYLGERANYLTRANSFERASE TYPE-1 SUBUNIT ALPHA"/>
    <property type="match status" value="1"/>
</dbReference>
<evidence type="ECO:0000256" key="5">
    <source>
        <dbReference type="ARBA" id="ARBA00022602"/>
    </source>
</evidence>
<dbReference type="PROSITE" id="PS51147">
    <property type="entry name" value="PFTA"/>
    <property type="match status" value="5"/>
</dbReference>
<keyword evidence="6" id="KW-0808">Transferase</keyword>
<evidence type="ECO:0000256" key="1">
    <source>
        <dbReference type="ARBA" id="ARBA00001946"/>
    </source>
</evidence>